<dbReference type="Pfam" id="PF00881">
    <property type="entry name" value="Nitroreductase"/>
    <property type="match status" value="1"/>
</dbReference>
<sequence>MRVRRCAVLWLEPKETARFELENLLAGGTGVASAMRWFAHAPQLDAPLSIEAADVELLGSLSPNDWVDAAPLRERHGARLRDLMKAGLVIGRGKAWDPQRLADERFREQHWFGPAALLHADSRWCGLDAAREVAEEGMDTAEGMRTRYGAPPSELHARAQAAQRLPLPAPDASPLEDLLDRRSTCRNFDASAFLPQAALAAVLARTFGARGNVHAADSFDVLKKTSPSGGALHPTEAYLIVQRVEGVAPGLYHYHAGDHALEALPSPEDLAAFARLAVAGQHWFSDAPVLVVLAPRFVRNFWKYRNHAKAYRVVILDVGHLSQTLYLTATELGLGAFITAAINETDIEQAFGLINCVDGPLAVCGFGARAERMATSEFDPNNKVWPRKSV</sequence>
<dbReference type="InterPro" id="IPR052544">
    <property type="entry name" value="Bacteriocin_Proc_Enz"/>
</dbReference>
<name>A0ABT0MMR5_9GAMM</name>
<evidence type="ECO:0000259" key="1">
    <source>
        <dbReference type="Pfam" id="PF00881"/>
    </source>
</evidence>
<comment type="caution">
    <text evidence="2">The sequence shown here is derived from an EMBL/GenBank/DDBJ whole genome shotgun (WGS) entry which is preliminary data.</text>
</comment>
<dbReference type="CDD" id="cd02142">
    <property type="entry name" value="McbC_SagB-like_oxidoreductase"/>
    <property type="match status" value="1"/>
</dbReference>
<dbReference type="Gene3D" id="3.40.109.10">
    <property type="entry name" value="NADH Oxidase"/>
    <property type="match status" value="1"/>
</dbReference>
<dbReference type="InterPro" id="IPR029479">
    <property type="entry name" value="Nitroreductase"/>
</dbReference>
<feature type="domain" description="Nitroreductase" evidence="1">
    <location>
        <begin position="181"/>
        <end position="367"/>
    </location>
</feature>
<protein>
    <submittedName>
        <fullName evidence="2">Peptide maturation dehydrogenase</fullName>
    </submittedName>
</protein>
<dbReference type="Proteomes" id="UP001431217">
    <property type="component" value="Unassembled WGS sequence"/>
</dbReference>
<dbReference type="EMBL" id="JAMBEP010000004">
    <property type="protein sequence ID" value="MCL1635893.1"/>
    <property type="molecule type" value="Genomic_DNA"/>
</dbReference>
<evidence type="ECO:0000313" key="3">
    <source>
        <dbReference type="Proteomes" id="UP001431217"/>
    </source>
</evidence>
<gene>
    <name evidence="2" type="ORF">M2650_14785</name>
</gene>
<dbReference type="NCBIfam" id="TIGR03605">
    <property type="entry name" value="antibiot_sagB"/>
    <property type="match status" value="1"/>
</dbReference>
<dbReference type="NCBIfam" id="TIGR04511">
    <property type="entry name" value="SagB_rel_DH_2"/>
    <property type="match status" value="1"/>
</dbReference>
<organism evidence="2 3">
    <name type="scientific">Luteimonas galliterrae</name>
    <dbReference type="NCBI Taxonomy" id="2940486"/>
    <lineage>
        <taxon>Bacteria</taxon>
        <taxon>Pseudomonadati</taxon>
        <taxon>Pseudomonadota</taxon>
        <taxon>Gammaproteobacteria</taxon>
        <taxon>Lysobacterales</taxon>
        <taxon>Lysobacteraceae</taxon>
        <taxon>Luteimonas</taxon>
    </lineage>
</organism>
<accession>A0ABT0MMR5</accession>
<dbReference type="RefSeq" id="WP_249475855.1">
    <property type="nucleotide sequence ID" value="NZ_JAMBEP010000004.1"/>
</dbReference>
<dbReference type="PANTHER" id="PTHR43745">
    <property type="entry name" value="NITROREDUCTASE MJ1384-RELATED"/>
    <property type="match status" value="1"/>
</dbReference>
<reference evidence="2 3" key="1">
    <citation type="submission" date="2022-05" db="EMBL/GenBank/DDBJ databases">
        <title>Luteimonas sp. SX5, whole genome shotgun sequencing project.</title>
        <authorList>
            <person name="Zhao G."/>
            <person name="Shen L."/>
        </authorList>
    </citation>
    <scope>NUCLEOTIDE SEQUENCE [LARGE SCALE GENOMIC DNA]</scope>
    <source>
        <strain evidence="2 3">SX5</strain>
    </source>
</reference>
<proteinExistence type="predicted"/>
<dbReference type="InterPro" id="IPR030965">
    <property type="entry name" value="SagB-rel_DH_2"/>
</dbReference>
<dbReference type="PANTHER" id="PTHR43745:SF2">
    <property type="entry name" value="NITROREDUCTASE MJ1384-RELATED"/>
    <property type="match status" value="1"/>
</dbReference>
<evidence type="ECO:0000313" key="2">
    <source>
        <dbReference type="EMBL" id="MCL1635893.1"/>
    </source>
</evidence>
<keyword evidence="3" id="KW-1185">Reference proteome</keyword>
<dbReference type="InterPro" id="IPR000415">
    <property type="entry name" value="Nitroreductase-like"/>
</dbReference>
<dbReference type="InterPro" id="IPR020051">
    <property type="entry name" value="SagB-type_dehydrogenase"/>
</dbReference>
<dbReference type="SUPFAM" id="SSF55469">
    <property type="entry name" value="FMN-dependent nitroreductase-like"/>
    <property type="match status" value="1"/>
</dbReference>